<comment type="similarity">
    <text evidence="2 4">Belongs to the Nudix hydrolase family.</text>
</comment>
<dbReference type="AlphaFoldDB" id="A0A895YSS7"/>
<reference evidence="7" key="1">
    <citation type="submission" date="2021-02" db="EMBL/GenBank/DDBJ databases">
        <title>Natrosporangium hydrolyticum gen. nov., sp. nov, a haloalkaliphilic actinobacterium from a soda solonchak soil.</title>
        <authorList>
            <person name="Sorokin D.Y."/>
            <person name="Khijniak T.V."/>
            <person name="Zakharycheva A.P."/>
            <person name="Boueva O.V."/>
            <person name="Ariskina E.V."/>
            <person name="Hahnke R.L."/>
            <person name="Bunk B."/>
            <person name="Sproer C."/>
            <person name="Schumann P."/>
            <person name="Evtushenko L.I."/>
            <person name="Kublanov I.V."/>
        </authorList>
    </citation>
    <scope>NUCLEOTIDE SEQUENCE</scope>
    <source>
        <strain evidence="7">DSM 106523</strain>
    </source>
</reference>
<evidence type="ECO:0000256" key="3">
    <source>
        <dbReference type="ARBA" id="ARBA00022801"/>
    </source>
</evidence>
<evidence type="ECO:0000256" key="1">
    <source>
        <dbReference type="ARBA" id="ARBA00001946"/>
    </source>
</evidence>
<dbReference type="PROSITE" id="PS00893">
    <property type="entry name" value="NUDIX_BOX"/>
    <property type="match status" value="1"/>
</dbReference>
<dbReference type="InterPro" id="IPR020084">
    <property type="entry name" value="NUDIX_hydrolase_CS"/>
</dbReference>
<evidence type="ECO:0000259" key="6">
    <source>
        <dbReference type="PROSITE" id="PS51462"/>
    </source>
</evidence>
<dbReference type="PRINTS" id="PR00502">
    <property type="entry name" value="NUDIXFAMILY"/>
</dbReference>
<dbReference type="Gene3D" id="3.90.79.10">
    <property type="entry name" value="Nucleoside Triphosphate Pyrophosphohydrolase"/>
    <property type="match status" value="1"/>
</dbReference>
<feature type="region of interest" description="Disordered" evidence="5">
    <location>
        <begin position="1"/>
        <end position="23"/>
    </location>
</feature>
<sequence length="181" mass="19803">MGSPAPIAPGTVRGVIETSANPPTPLPPPKLVTLIYCVRDGEVLLIERVKRPYPGYWTGPGGKVEPGESPAEAAVRELREETGLWANRAVLRGVITEFSPLVDHQYLLFAYLVDDFEGEVVSDGREGQLRWWPTDGWQQIPMPGPDLRFFGPVVLGSGEPYEATFHLDADLQVVGEDLDGP</sequence>
<dbReference type="KEGG" id="nhy:JQS43_07645"/>
<dbReference type="PROSITE" id="PS51462">
    <property type="entry name" value="NUDIX"/>
    <property type="match status" value="1"/>
</dbReference>
<name>A0A895YSS7_9ACTN</name>
<protein>
    <submittedName>
        <fullName evidence="7">8-oxo-dGTP diphosphatase</fullName>
    </submittedName>
</protein>
<accession>A0A895YSS7</accession>
<feature type="domain" description="Nudix hydrolase" evidence="6">
    <location>
        <begin position="28"/>
        <end position="155"/>
    </location>
</feature>
<evidence type="ECO:0000256" key="4">
    <source>
        <dbReference type="RuleBase" id="RU003476"/>
    </source>
</evidence>
<evidence type="ECO:0000256" key="2">
    <source>
        <dbReference type="ARBA" id="ARBA00005582"/>
    </source>
</evidence>
<dbReference type="InterPro" id="IPR015797">
    <property type="entry name" value="NUDIX_hydrolase-like_dom_sf"/>
</dbReference>
<dbReference type="CDD" id="cd18886">
    <property type="entry name" value="NUDIX_MutT_Nudt1"/>
    <property type="match status" value="1"/>
</dbReference>
<dbReference type="PANTHER" id="PTHR43046:SF2">
    <property type="entry name" value="8-OXO-DGTP DIPHOSPHATASE-RELATED"/>
    <property type="match status" value="1"/>
</dbReference>
<evidence type="ECO:0000256" key="5">
    <source>
        <dbReference type="SAM" id="MobiDB-lite"/>
    </source>
</evidence>
<dbReference type="InterPro" id="IPR020476">
    <property type="entry name" value="Nudix_hydrolase"/>
</dbReference>
<keyword evidence="3 4" id="KW-0378">Hydrolase</keyword>
<organism evidence="7 8">
    <name type="scientific">Natronosporangium hydrolyticum</name>
    <dbReference type="NCBI Taxonomy" id="2811111"/>
    <lineage>
        <taxon>Bacteria</taxon>
        <taxon>Bacillati</taxon>
        <taxon>Actinomycetota</taxon>
        <taxon>Actinomycetes</taxon>
        <taxon>Micromonosporales</taxon>
        <taxon>Micromonosporaceae</taxon>
        <taxon>Natronosporangium</taxon>
    </lineage>
</organism>
<dbReference type="Proteomes" id="UP000662857">
    <property type="component" value="Chromosome"/>
</dbReference>
<comment type="cofactor">
    <cofactor evidence="1">
        <name>Mg(2+)</name>
        <dbReference type="ChEBI" id="CHEBI:18420"/>
    </cofactor>
</comment>
<dbReference type="PANTHER" id="PTHR43046">
    <property type="entry name" value="GDP-MANNOSE MANNOSYL HYDROLASE"/>
    <property type="match status" value="1"/>
</dbReference>
<evidence type="ECO:0000313" key="7">
    <source>
        <dbReference type="EMBL" id="QSB17170.1"/>
    </source>
</evidence>
<dbReference type="SUPFAM" id="SSF55811">
    <property type="entry name" value="Nudix"/>
    <property type="match status" value="1"/>
</dbReference>
<dbReference type="Pfam" id="PF00293">
    <property type="entry name" value="NUDIX"/>
    <property type="match status" value="1"/>
</dbReference>
<dbReference type="GO" id="GO:0016787">
    <property type="term" value="F:hydrolase activity"/>
    <property type="evidence" value="ECO:0007669"/>
    <property type="project" value="UniProtKB-KW"/>
</dbReference>
<dbReference type="InterPro" id="IPR000086">
    <property type="entry name" value="NUDIX_hydrolase_dom"/>
</dbReference>
<dbReference type="EMBL" id="CP070499">
    <property type="protein sequence ID" value="QSB17170.1"/>
    <property type="molecule type" value="Genomic_DNA"/>
</dbReference>
<gene>
    <name evidence="7" type="ORF">JQS43_07645</name>
</gene>
<proteinExistence type="inferred from homology"/>
<evidence type="ECO:0000313" key="8">
    <source>
        <dbReference type="Proteomes" id="UP000662857"/>
    </source>
</evidence>
<keyword evidence="8" id="KW-1185">Reference proteome</keyword>